<evidence type="ECO:0000313" key="2">
    <source>
        <dbReference type="EMBL" id="SPD76239.1"/>
    </source>
</evidence>
<dbReference type="Gene3D" id="3.40.50.1010">
    <property type="entry name" value="5'-nuclease"/>
    <property type="match status" value="1"/>
</dbReference>
<gene>
    <name evidence="2" type="ORF">PITCH_A860010</name>
</gene>
<organism evidence="2">
    <name type="scientific">uncultured Desulfobacterium sp</name>
    <dbReference type="NCBI Taxonomy" id="201089"/>
    <lineage>
        <taxon>Bacteria</taxon>
        <taxon>Pseudomonadati</taxon>
        <taxon>Thermodesulfobacteriota</taxon>
        <taxon>Desulfobacteria</taxon>
        <taxon>Desulfobacterales</taxon>
        <taxon>Desulfobacteriaceae</taxon>
        <taxon>Desulfobacterium</taxon>
        <taxon>environmental samples</taxon>
    </lineage>
</organism>
<dbReference type="InterPro" id="IPR029060">
    <property type="entry name" value="PIN-like_dom_sf"/>
</dbReference>
<proteinExistence type="predicted"/>
<name>A0A445N3G3_9BACT</name>
<evidence type="ECO:0000259" key="1">
    <source>
        <dbReference type="Pfam" id="PF01850"/>
    </source>
</evidence>
<protein>
    <submittedName>
        <fullName evidence="2">PilT protein domain protein</fullName>
    </submittedName>
</protein>
<dbReference type="EMBL" id="OJIN01000232">
    <property type="protein sequence ID" value="SPD76239.1"/>
    <property type="molecule type" value="Genomic_DNA"/>
</dbReference>
<accession>A0A445N3G3</accession>
<dbReference type="SUPFAM" id="SSF88723">
    <property type="entry name" value="PIN domain-like"/>
    <property type="match status" value="1"/>
</dbReference>
<dbReference type="InterPro" id="IPR002716">
    <property type="entry name" value="PIN_dom"/>
</dbReference>
<dbReference type="Pfam" id="PF01850">
    <property type="entry name" value="PIN"/>
    <property type="match status" value="1"/>
</dbReference>
<sequence length="144" mass="16179">MEWINQFQGKTVGLDTAPLIYFIEENSVYINSVRLFFEAMDRGDFTVVTSTVTLLEVLIHPLRSNNKKLATEYRDILLNSRLVTLEISNAIAERAARLRAIHNIRTPDAIQIGAALNAGASYFFTNDVRLPEIPSIQIISLDAL</sequence>
<dbReference type="AlphaFoldDB" id="A0A445N3G3"/>
<reference evidence="2" key="1">
    <citation type="submission" date="2018-01" db="EMBL/GenBank/DDBJ databases">
        <authorList>
            <person name="Regsiter A."/>
            <person name="William W."/>
        </authorList>
    </citation>
    <scope>NUCLEOTIDE SEQUENCE</scope>
    <source>
        <strain evidence="2">TRIP AH-1</strain>
    </source>
</reference>
<feature type="domain" description="PIN" evidence="1">
    <location>
        <begin position="14"/>
        <end position="133"/>
    </location>
</feature>